<comment type="similarity">
    <text evidence="1">Belongs to the short-chain dehydrogenases/reductases (SDR) family.</text>
</comment>
<dbReference type="FunFam" id="3.40.50.720:FF:000084">
    <property type="entry name" value="Short-chain dehydrogenase reductase"/>
    <property type="match status" value="1"/>
</dbReference>
<dbReference type="GO" id="GO:0016491">
    <property type="term" value="F:oxidoreductase activity"/>
    <property type="evidence" value="ECO:0007669"/>
    <property type="project" value="UniProtKB-KW"/>
</dbReference>
<dbReference type="PRINTS" id="PR00081">
    <property type="entry name" value="GDHRDH"/>
</dbReference>
<reference evidence="4" key="3">
    <citation type="submission" date="2020-11" db="EMBL/GenBank/DDBJ databases">
        <title>Intraspecies plasmid and genomic variation of Mycobacterium kubicae revealed by the complete genome sequences of two clinical isolates.</title>
        <authorList>
            <person name="Hendrix J.R."/>
            <person name="Epperson L.E."/>
            <person name="Honda J.R."/>
            <person name="Strong M."/>
        </authorList>
    </citation>
    <scope>NUCLEOTIDE SEQUENCE</scope>
    <source>
        <strain evidence="4">JCM 13573</strain>
    </source>
</reference>
<dbReference type="AlphaFoldDB" id="A0AAX1JCF4"/>
<dbReference type="EMBL" id="BLKU01000005">
    <property type="protein sequence ID" value="GFG65535.1"/>
    <property type="molecule type" value="Genomic_DNA"/>
</dbReference>
<dbReference type="InterPro" id="IPR002347">
    <property type="entry name" value="SDR_fam"/>
</dbReference>
<reference evidence="3" key="2">
    <citation type="submission" date="2020-02" db="EMBL/GenBank/DDBJ databases">
        <authorList>
            <person name="Matsumoto Y."/>
            <person name="Kinjo T."/>
            <person name="Motooka D."/>
            <person name="Nabeya D."/>
            <person name="Jung N."/>
            <person name="Uechi K."/>
            <person name="Horii T."/>
            <person name="Iida T."/>
            <person name="Fujita J."/>
            <person name="Nakamura S."/>
        </authorList>
    </citation>
    <scope>NUCLEOTIDE SEQUENCE</scope>
    <source>
        <strain evidence="3">JCM 13573</strain>
    </source>
</reference>
<evidence type="ECO:0000313" key="3">
    <source>
        <dbReference type="EMBL" id="GFG65535.1"/>
    </source>
</evidence>
<evidence type="ECO:0000313" key="5">
    <source>
        <dbReference type="Proteomes" id="UP000465306"/>
    </source>
</evidence>
<proteinExistence type="inferred from homology"/>
<dbReference type="CDD" id="cd05233">
    <property type="entry name" value="SDR_c"/>
    <property type="match status" value="1"/>
</dbReference>
<dbReference type="RefSeq" id="WP_085074386.1">
    <property type="nucleotide sequence ID" value="NZ_BLKU01000005.1"/>
</dbReference>
<protein>
    <submittedName>
        <fullName evidence="3">Beta-ketoacyl-ACP reductase</fullName>
    </submittedName>
    <submittedName>
        <fullName evidence="4">SDR family oxidoreductase</fullName>
    </submittedName>
</protein>
<dbReference type="KEGG" id="mku:I2456_00535"/>
<evidence type="ECO:0000313" key="4">
    <source>
        <dbReference type="EMBL" id="QPI38114.1"/>
    </source>
</evidence>
<dbReference type="Gene3D" id="3.40.50.720">
    <property type="entry name" value="NAD(P)-binding Rossmann-like Domain"/>
    <property type="match status" value="1"/>
</dbReference>
<evidence type="ECO:0000313" key="6">
    <source>
        <dbReference type="Proteomes" id="UP000663583"/>
    </source>
</evidence>
<reference evidence="3 5" key="1">
    <citation type="journal article" date="2019" name="Emerg. Microbes Infect.">
        <title>Comprehensive subspecies identification of 175 nontuberculous mycobacteria species based on 7547 genomic profiles.</title>
        <authorList>
            <person name="Matsumoto Y."/>
            <person name="Kinjo T."/>
            <person name="Motooka D."/>
            <person name="Nabeya D."/>
            <person name="Jung N."/>
            <person name="Uechi K."/>
            <person name="Horii T."/>
            <person name="Iida T."/>
            <person name="Fujita J."/>
            <person name="Nakamura S."/>
        </authorList>
    </citation>
    <scope>NUCLEOTIDE SEQUENCE [LARGE SCALE GENOMIC DNA]</scope>
    <source>
        <strain evidence="3 5">JCM 13573</strain>
    </source>
</reference>
<organism evidence="4 6">
    <name type="scientific">Mycobacterium kubicae</name>
    <dbReference type="NCBI Taxonomy" id="120959"/>
    <lineage>
        <taxon>Bacteria</taxon>
        <taxon>Bacillati</taxon>
        <taxon>Actinomycetota</taxon>
        <taxon>Actinomycetes</taxon>
        <taxon>Mycobacteriales</taxon>
        <taxon>Mycobacteriaceae</taxon>
        <taxon>Mycobacterium</taxon>
        <taxon>Mycobacterium simiae complex</taxon>
    </lineage>
</organism>
<dbReference type="PRINTS" id="PR00080">
    <property type="entry name" value="SDRFAMILY"/>
</dbReference>
<dbReference type="Proteomes" id="UP000465306">
    <property type="component" value="Unassembled WGS sequence"/>
</dbReference>
<keyword evidence="2" id="KW-0560">Oxidoreductase</keyword>
<accession>A0AAX1JCF4</accession>
<name>A0AAX1JCF4_9MYCO</name>
<dbReference type="InterPro" id="IPR036291">
    <property type="entry name" value="NAD(P)-bd_dom_sf"/>
</dbReference>
<keyword evidence="5" id="KW-1185">Reference proteome</keyword>
<sequence>MKLLEGAKALITGGGASVGRACVEVFQQHGAQVAFLEIKPKRAQAVEDATGAKGYVVDIADKAAVEAAIADAAQHLGGITVLVNQASACFLNIVHHQTDEEFERTVDVNLKGHFYCTRAVIPHMLAAGKGAIVDISSVAATNPGWAESTYCATKAAQIVLNKEVAIDYGPTIRANSLAVGWVADSPNSAFIQSDPELIDPVFNESPSGRSGQSWEIANAALFFASDLSSYVTGQCLIVDGGQTLPQAGLNGTMRKLVAMMRNEPVTVKPRGVAPDRI</sequence>
<dbReference type="PANTHER" id="PTHR24321">
    <property type="entry name" value="DEHYDROGENASES, SHORT CHAIN"/>
    <property type="match status" value="1"/>
</dbReference>
<dbReference type="Proteomes" id="UP000663583">
    <property type="component" value="Chromosome"/>
</dbReference>
<dbReference type="PANTHER" id="PTHR24321:SF8">
    <property type="entry name" value="ESTRADIOL 17-BETA-DEHYDROGENASE 8-RELATED"/>
    <property type="match status" value="1"/>
</dbReference>
<evidence type="ECO:0000256" key="1">
    <source>
        <dbReference type="ARBA" id="ARBA00006484"/>
    </source>
</evidence>
<dbReference type="SUPFAM" id="SSF51735">
    <property type="entry name" value="NAD(P)-binding Rossmann-fold domains"/>
    <property type="match status" value="1"/>
</dbReference>
<evidence type="ECO:0000256" key="2">
    <source>
        <dbReference type="ARBA" id="ARBA00023002"/>
    </source>
</evidence>
<dbReference type="Pfam" id="PF13561">
    <property type="entry name" value="adh_short_C2"/>
    <property type="match status" value="1"/>
</dbReference>
<dbReference type="EMBL" id="CP065047">
    <property type="protein sequence ID" value="QPI38114.1"/>
    <property type="molecule type" value="Genomic_DNA"/>
</dbReference>
<gene>
    <name evidence="4" type="ORF">I2456_00535</name>
    <name evidence="3" type="ORF">MKUB_30250</name>
</gene>